<reference evidence="1" key="1">
    <citation type="submission" date="2023-07" db="EMBL/GenBank/DDBJ databases">
        <authorList>
            <person name="Peng Z."/>
        </authorList>
    </citation>
    <scope>NUCLEOTIDE SEQUENCE</scope>
    <source>
        <strain evidence="1">KP219</strain>
    </source>
</reference>
<protein>
    <recommendedName>
        <fullName evidence="3">Phage tail protein</fullName>
    </recommendedName>
</protein>
<feature type="non-terminal residue" evidence="1">
    <location>
        <position position="1"/>
    </location>
</feature>
<comment type="caution">
    <text evidence="1">The sequence shown here is derived from an EMBL/GenBank/DDBJ whole genome shotgun (WGS) entry which is preliminary data.</text>
</comment>
<accession>A0AAW8APV6</accession>
<dbReference type="AlphaFoldDB" id="A0AAW8APV6"/>
<gene>
    <name evidence="1" type="ORF">Q6294_30195</name>
</gene>
<dbReference type="EMBL" id="JAUUIA010000461">
    <property type="protein sequence ID" value="MDP0971215.1"/>
    <property type="molecule type" value="Genomic_DNA"/>
</dbReference>
<evidence type="ECO:0000313" key="1">
    <source>
        <dbReference type="EMBL" id="MDP0971215.1"/>
    </source>
</evidence>
<name>A0AAW8APV6_KLEPN</name>
<evidence type="ECO:0008006" key="3">
    <source>
        <dbReference type="Google" id="ProtNLM"/>
    </source>
</evidence>
<organism evidence="1 2">
    <name type="scientific">Klebsiella pneumoniae</name>
    <dbReference type="NCBI Taxonomy" id="573"/>
    <lineage>
        <taxon>Bacteria</taxon>
        <taxon>Pseudomonadati</taxon>
        <taxon>Pseudomonadota</taxon>
        <taxon>Gammaproteobacteria</taxon>
        <taxon>Enterobacterales</taxon>
        <taxon>Enterobacteriaceae</taxon>
        <taxon>Klebsiella/Raoultella group</taxon>
        <taxon>Klebsiella</taxon>
        <taxon>Klebsiella pneumoniae complex</taxon>
    </lineage>
</organism>
<sequence length="70" mass="7482">QLDMANTEAILKTIITLHSGIKKPSPPTGLPVDKSLATNLSISQPQLANFAEVVAKFNGWTNYDNETGVA</sequence>
<proteinExistence type="predicted"/>
<dbReference type="Proteomes" id="UP001244490">
    <property type="component" value="Unassembled WGS sequence"/>
</dbReference>
<evidence type="ECO:0000313" key="2">
    <source>
        <dbReference type="Proteomes" id="UP001244490"/>
    </source>
</evidence>
<dbReference type="RefSeq" id="WP_305202372.1">
    <property type="nucleotide sequence ID" value="NZ_JAUUIA010000461.1"/>
</dbReference>